<dbReference type="Pfam" id="PF02545">
    <property type="entry name" value="Maf"/>
    <property type="match status" value="1"/>
</dbReference>
<protein>
    <recommendedName>
        <fullName evidence="4">dTTP/UTP pyrophosphatase</fullName>
        <shortName evidence="4">dTTPase/UTPase</shortName>
        <ecNumber evidence="4">3.6.1.9</ecNumber>
    </recommendedName>
    <alternativeName>
        <fullName evidence="4">Nucleoside triphosphate pyrophosphatase</fullName>
    </alternativeName>
    <alternativeName>
        <fullName evidence="4">Nucleotide pyrophosphatase</fullName>
        <shortName evidence="4">Nucleotide PPase</shortName>
    </alternativeName>
</protein>
<gene>
    <name evidence="5" type="ORF">GCM10011386_09970</name>
</gene>
<comment type="similarity">
    <text evidence="4">Belongs to the Maf family. YhdE subfamily.</text>
</comment>
<dbReference type="PANTHER" id="PTHR43213:SF5">
    <property type="entry name" value="BIFUNCTIONAL DTTP_UTP PYROPHOSPHATASE_METHYLTRANSFERASE PROTEIN-RELATED"/>
    <property type="match status" value="1"/>
</dbReference>
<keyword evidence="4" id="KW-0963">Cytoplasm</keyword>
<dbReference type="Gene3D" id="3.90.950.10">
    <property type="match status" value="1"/>
</dbReference>
<evidence type="ECO:0000256" key="4">
    <source>
        <dbReference type="HAMAP-Rule" id="MF_00528"/>
    </source>
</evidence>
<name>A0ABQ1LB00_9SPHI</name>
<dbReference type="Proteomes" id="UP000597338">
    <property type="component" value="Unassembled WGS sequence"/>
</dbReference>
<feature type="site" description="Important for substrate specificity" evidence="4">
    <location>
        <position position="151"/>
    </location>
</feature>
<dbReference type="PANTHER" id="PTHR43213">
    <property type="entry name" value="BIFUNCTIONAL DTTP/UTP PYROPHOSPHATASE/METHYLTRANSFERASE PROTEIN-RELATED"/>
    <property type="match status" value="1"/>
</dbReference>
<dbReference type="EC" id="3.6.1.9" evidence="4"/>
<reference evidence="6" key="1">
    <citation type="journal article" date="2019" name="Int. J. Syst. Evol. Microbiol.">
        <title>The Global Catalogue of Microorganisms (GCM) 10K type strain sequencing project: providing services to taxonomists for standard genome sequencing and annotation.</title>
        <authorList>
            <consortium name="The Broad Institute Genomics Platform"/>
            <consortium name="The Broad Institute Genome Sequencing Center for Infectious Disease"/>
            <person name="Wu L."/>
            <person name="Ma J."/>
        </authorList>
    </citation>
    <scope>NUCLEOTIDE SEQUENCE [LARGE SCALE GENOMIC DNA]</scope>
    <source>
        <strain evidence="6">CGMCC 1.15342</strain>
    </source>
</reference>
<keyword evidence="2 4" id="KW-0378">Hydrolase</keyword>
<evidence type="ECO:0000256" key="2">
    <source>
        <dbReference type="ARBA" id="ARBA00022801"/>
    </source>
</evidence>
<dbReference type="RefSeq" id="WP_188748096.1">
    <property type="nucleotide sequence ID" value="NZ_BMIK01000002.1"/>
</dbReference>
<comment type="subcellular location">
    <subcellularLocation>
        <location evidence="4">Cytoplasm</location>
    </subcellularLocation>
</comment>
<dbReference type="InterPro" id="IPR003697">
    <property type="entry name" value="Maf-like"/>
</dbReference>
<comment type="function">
    <text evidence="4">Nucleoside triphosphate pyrophosphatase that hydrolyzes dTTP and UTP. May have a dual role in cell division arrest and in preventing the incorporation of modified nucleotides into cellular nucleic acids.</text>
</comment>
<evidence type="ECO:0000256" key="3">
    <source>
        <dbReference type="ARBA" id="ARBA00023080"/>
    </source>
</evidence>
<feature type="active site" description="Proton acceptor" evidence="4">
    <location>
        <position position="68"/>
    </location>
</feature>
<comment type="caution">
    <text evidence="4">Lacks conserved residue(s) required for the propagation of feature annotation.</text>
</comment>
<dbReference type="CDD" id="cd00555">
    <property type="entry name" value="Maf"/>
    <property type="match status" value="1"/>
</dbReference>
<comment type="catalytic activity">
    <reaction evidence="4">
        <text>UTP + H2O = UMP + diphosphate + H(+)</text>
        <dbReference type="Rhea" id="RHEA:29395"/>
        <dbReference type="ChEBI" id="CHEBI:15377"/>
        <dbReference type="ChEBI" id="CHEBI:15378"/>
        <dbReference type="ChEBI" id="CHEBI:33019"/>
        <dbReference type="ChEBI" id="CHEBI:46398"/>
        <dbReference type="ChEBI" id="CHEBI:57865"/>
        <dbReference type="EC" id="3.6.1.9"/>
    </reaction>
</comment>
<feature type="site" description="Important for substrate specificity" evidence="4">
    <location>
        <position position="69"/>
    </location>
</feature>
<evidence type="ECO:0000256" key="1">
    <source>
        <dbReference type="ARBA" id="ARBA00001968"/>
    </source>
</evidence>
<dbReference type="PIRSF" id="PIRSF006305">
    <property type="entry name" value="Maf"/>
    <property type="match status" value="1"/>
</dbReference>
<evidence type="ECO:0000313" key="5">
    <source>
        <dbReference type="EMBL" id="GGC20087.1"/>
    </source>
</evidence>
<accession>A0ABQ1LB00</accession>
<keyword evidence="6" id="KW-1185">Reference proteome</keyword>
<organism evidence="5 6">
    <name type="scientific">Parapedobacter defluvii</name>
    <dbReference type="NCBI Taxonomy" id="2045106"/>
    <lineage>
        <taxon>Bacteria</taxon>
        <taxon>Pseudomonadati</taxon>
        <taxon>Bacteroidota</taxon>
        <taxon>Sphingobacteriia</taxon>
        <taxon>Sphingobacteriales</taxon>
        <taxon>Sphingobacteriaceae</taxon>
        <taxon>Parapedobacter</taxon>
    </lineage>
</organism>
<dbReference type="InterPro" id="IPR029001">
    <property type="entry name" value="ITPase-like_fam"/>
</dbReference>
<comment type="caution">
    <text evidence="5">The sequence shown here is derived from an EMBL/GenBank/DDBJ whole genome shotgun (WGS) entry which is preliminary data.</text>
</comment>
<dbReference type="SUPFAM" id="SSF52972">
    <property type="entry name" value="ITPase-like"/>
    <property type="match status" value="1"/>
</dbReference>
<comment type="cofactor">
    <cofactor evidence="1 4">
        <name>a divalent metal cation</name>
        <dbReference type="ChEBI" id="CHEBI:60240"/>
    </cofactor>
</comment>
<evidence type="ECO:0000313" key="6">
    <source>
        <dbReference type="Proteomes" id="UP000597338"/>
    </source>
</evidence>
<dbReference type="NCBIfam" id="TIGR00172">
    <property type="entry name" value="maf"/>
    <property type="match status" value="1"/>
</dbReference>
<keyword evidence="3 4" id="KW-0546">Nucleotide metabolism</keyword>
<dbReference type="EMBL" id="BMIK01000002">
    <property type="protein sequence ID" value="GGC20087.1"/>
    <property type="molecule type" value="Genomic_DNA"/>
</dbReference>
<comment type="catalytic activity">
    <reaction evidence="4">
        <text>dTTP + H2O = dTMP + diphosphate + H(+)</text>
        <dbReference type="Rhea" id="RHEA:28534"/>
        <dbReference type="ChEBI" id="CHEBI:15377"/>
        <dbReference type="ChEBI" id="CHEBI:15378"/>
        <dbReference type="ChEBI" id="CHEBI:33019"/>
        <dbReference type="ChEBI" id="CHEBI:37568"/>
        <dbReference type="ChEBI" id="CHEBI:63528"/>
        <dbReference type="EC" id="3.6.1.9"/>
    </reaction>
</comment>
<sequence>MRIILASQSPRRKELLSLMGLSFTVAIREVEESFPDELDPVTAVRYIAEKKAQAFREEITDALVITADTIVTIDGRVLGKPKDEVHAKEMLTLLSGRRHEVITAVALLHEGAIEVFHDLTEVHFRSLSADEIDYYVQHYQPFDKAGAYGIQEWIGIVAIEKIVGSYTNVVGLPTAKLSEVLHSRFFNVK</sequence>
<feature type="site" description="Important for substrate specificity" evidence="4">
    <location>
        <position position="11"/>
    </location>
</feature>
<proteinExistence type="inferred from homology"/>
<dbReference type="HAMAP" id="MF_00528">
    <property type="entry name" value="Maf"/>
    <property type="match status" value="1"/>
</dbReference>